<dbReference type="SUPFAM" id="SSF48208">
    <property type="entry name" value="Six-hairpin glycosidases"/>
    <property type="match status" value="1"/>
</dbReference>
<dbReference type="PANTHER" id="PTHR31151">
    <property type="entry name" value="PROLINE-TRNA LIGASE (DUF1680)"/>
    <property type="match status" value="1"/>
</dbReference>
<dbReference type="EMBL" id="FPJE01000033">
    <property type="protein sequence ID" value="SFW74825.1"/>
    <property type="molecule type" value="Genomic_DNA"/>
</dbReference>
<evidence type="ECO:0000313" key="3">
    <source>
        <dbReference type="EMBL" id="SFW74825.1"/>
    </source>
</evidence>
<dbReference type="STRING" id="1150368.SAMN02927921_03935"/>
<evidence type="ECO:0000259" key="2">
    <source>
        <dbReference type="Pfam" id="PF20736"/>
    </source>
</evidence>
<feature type="domain" description="Non-reducing end beta-L-arabinofuranosidase-like GH127 catalytic" evidence="1">
    <location>
        <begin position="106"/>
        <end position="455"/>
    </location>
</feature>
<sequence length="708" mass="82212">MKKLMTCLGILSLLYCSCKDNPEPQQDNEEAHISEANYLQNRAPLRENPYLELPLGSIRAEGWLKEQLRRMADGLTGKMDSVYPEVAGQRNGWLGGDGDGWERGPYWIDGLLPLAYILDDDSLKKKVEPWITWTLEHQSEDGYLGPVPFDKEPEPEPGLQKGARRDWWPKMIMLKILKQHYEATGDKRVITALTRYFRYQQKELPETPLDFLSFWGNRRGGDNLQVVYWLYNITGDKFLLELADLIHEQTFPWTTVFLNQVKDDDPGYPWSYGSTKRYPFDTLEIAKITLSRHGGIHTVNLAQGIKEPVIRYQQQPDDKYLYAVKKALRDVRRFHGQPQGMYGGDEPLHGNNPVRGIEFCSVSEMMFSLESMIRITGDMEFADLLEKITYNALPVQASDDYMTKQYFQAANQVEISDRLDAAFETHNHHFTDFVYGTLTGYTCCLTNMHQSWPKFVQNLFYGTRDGGVAALQYAPGRVKLKVADGAELRLEERTAYPFRDMVNFKMTLSETVAFPFHLRVPGWTEHPEIRVNGKRVDVRIEDNIAVIRRTWNSGDEVTLRLPMKIKTSRWFEFATAVERGPLVYALKIPHTEKRKDRGDFYGEFREFYPASEWKYGLPEQTVRNPEEKIRVVENDWNQEYPWNLDNVPVELRLEGVKAEEWKEIRGVPVMPGYWNKLKSKEELEDIILVPYGCTTLRITEFPTYNIAE</sequence>
<dbReference type="InterPro" id="IPR049046">
    <property type="entry name" value="Beta-AFase-like_GH127_middle"/>
</dbReference>
<keyword evidence="4" id="KW-1185">Reference proteome</keyword>
<evidence type="ECO:0000313" key="4">
    <source>
        <dbReference type="Proteomes" id="UP000182248"/>
    </source>
</evidence>
<name>A0A1K1RRW9_9FLAO</name>
<dbReference type="Pfam" id="PF07944">
    <property type="entry name" value="Beta-AFase-like_GH127_cat"/>
    <property type="match status" value="1"/>
</dbReference>
<reference evidence="3 4" key="1">
    <citation type="submission" date="2016-11" db="EMBL/GenBank/DDBJ databases">
        <authorList>
            <person name="Jaros S."/>
            <person name="Januszkiewicz K."/>
            <person name="Wedrychowicz H."/>
        </authorList>
    </citation>
    <scope>NUCLEOTIDE SEQUENCE [LARGE SCALE GENOMIC DNA]</scope>
    <source>
        <strain evidence="3 4">CGMCC 1.12145</strain>
    </source>
</reference>
<dbReference type="PANTHER" id="PTHR31151:SF0">
    <property type="entry name" value="PROLINE-TRNA LIGASE (DUF1680)"/>
    <property type="match status" value="1"/>
</dbReference>
<accession>A0A1K1RRW9</accession>
<dbReference type="GO" id="GO:0005975">
    <property type="term" value="P:carbohydrate metabolic process"/>
    <property type="evidence" value="ECO:0007669"/>
    <property type="project" value="InterPro"/>
</dbReference>
<dbReference type="Pfam" id="PF20736">
    <property type="entry name" value="Glyco_hydro127M"/>
    <property type="match status" value="1"/>
</dbReference>
<dbReference type="AlphaFoldDB" id="A0A1K1RRW9"/>
<gene>
    <name evidence="3" type="ORF">SAMN02927921_03935</name>
</gene>
<dbReference type="InterPro" id="IPR012878">
    <property type="entry name" value="Beta-AFase-like_GH127_cat"/>
</dbReference>
<dbReference type="InterPro" id="IPR008928">
    <property type="entry name" value="6-hairpin_glycosidase_sf"/>
</dbReference>
<evidence type="ECO:0000259" key="1">
    <source>
        <dbReference type="Pfam" id="PF07944"/>
    </source>
</evidence>
<dbReference type="Proteomes" id="UP000182248">
    <property type="component" value="Unassembled WGS sequence"/>
</dbReference>
<protein>
    <submittedName>
        <fullName evidence="3">Beta-L-arabinofuranosidase, GH127</fullName>
    </submittedName>
</protein>
<organism evidence="3 4">
    <name type="scientific">Sinomicrobium oceani</name>
    <dbReference type="NCBI Taxonomy" id="1150368"/>
    <lineage>
        <taxon>Bacteria</taxon>
        <taxon>Pseudomonadati</taxon>
        <taxon>Bacteroidota</taxon>
        <taxon>Flavobacteriia</taxon>
        <taxon>Flavobacteriales</taxon>
        <taxon>Flavobacteriaceae</taxon>
        <taxon>Sinomicrobium</taxon>
    </lineage>
</organism>
<dbReference type="RefSeq" id="WP_072319169.1">
    <property type="nucleotide sequence ID" value="NZ_FPJE01000033.1"/>
</dbReference>
<proteinExistence type="predicted"/>
<feature type="domain" description="Non-reducing end beta-L-arabinofuranosidase-like GH127 middle" evidence="2">
    <location>
        <begin position="468"/>
        <end position="563"/>
    </location>
</feature>